<dbReference type="SUPFAM" id="SSF81321">
    <property type="entry name" value="Family A G protein-coupled receptor-like"/>
    <property type="match status" value="1"/>
</dbReference>
<evidence type="ECO:0000256" key="8">
    <source>
        <dbReference type="SAM" id="Phobius"/>
    </source>
</evidence>
<dbReference type="Proteomes" id="UP001159427">
    <property type="component" value="Unassembled WGS sequence"/>
</dbReference>
<dbReference type="CDD" id="cd00637">
    <property type="entry name" value="7tm_classA_rhodopsin-like"/>
    <property type="match status" value="1"/>
</dbReference>
<feature type="transmembrane region" description="Helical" evidence="8">
    <location>
        <begin position="65"/>
        <end position="90"/>
    </location>
</feature>
<dbReference type="PRINTS" id="PR00237">
    <property type="entry name" value="GPCRRHODOPSN"/>
</dbReference>
<dbReference type="EMBL" id="CALNXI010000077">
    <property type="protein sequence ID" value="CAH3018070.1"/>
    <property type="molecule type" value="Genomic_DNA"/>
</dbReference>
<keyword evidence="2 8" id="KW-0812">Transmembrane</keyword>
<feature type="transmembrane region" description="Helical" evidence="8">
    <location>
        <begin position="141"/>
        <end position="163"/>
    </location>
</feature>
<dbReference type="InterPro" id="IPR000276">
    <property type="entry name" value="GPCR_Rhodpsn"/>
</dbReference>
<comment type="subcellular location">
    <subcellularLocation>
        <location evidence="1">Membrane</location>
        <topology evidence="1">Multi-pass membrane protein</topology>
    </subcellularLocation>
</comment>
<evidence type="ECO:0000256" key="2">
    <source>
        <dbReference type="ARBA" id="ARBA00022692"/>
    </source>
</evidence>
<dbReference type="Pfam" id="PF00001">
    <property type="entry name" value="7tm_1"/>
    <property type="match status" value="1"/>
</dbReference>
<name>A0ABN8LLN4_9CNID</name>
<keyword evidence="11" id="KW-1185">Reference proteome</keyword>
<keyword evidence="7" id="KW-0807">Transducer</keyword>
<evidence type="ECO:0000259" key="9">
    <source>
        <dbReference type="PROSITE" id="PS50262"/>
    </source>
</evidence>
<feature type="transmembrane region" description="Helical" evidence="8">
    <location>
        <begin position="250"/>
        <end position="274"/>
    </location>
</feature>
<organism evidence="10 11">
    <name type="scientific">Porites evermanni</name>
    <dbReference type="NCBI Taxonomy" id="104178"/>
    <lineage>
        <taxon>Eukaryota</taxon>
        <taxon>Metazoa</taxon>
        <taxon>Cnidaria</taxon>
        <taxon>Anthozoa</taxon>
        <taxon>Hexacorallia</taxon>
        <taxon>Scleractinia</taxon>
        <taxon>Fungiina</taxon>
        <taxon>Poritidae</taxon>
        <taxon>Porites</taxon>
    </lineage>
</organism>
<reference evidence="10 11" key="1">
    <citation type="submission" date="2022-05" db="EMBL/GenBank/DDBJ databases">
        <authorList>
            <consortium name="Genoscope - CEA"/>
            <person name="William W."/>
        </authorList>
    </citation>
    <scope>NUCLEOTIDE SEQUENCE [LARGE SCALE GENOMIC DNA]</scope>
</reference>
<feature type="transmembrane region" description="Helical" evidence="8">
    <location>
        <begin position="28"/>
        <end position="53"/>
    </location>
</feature>
<accession>A0ABN8LLN4</accession>
<comment type="caution">
    <text evidence="10">The sequence shown here is derived from an EMBL/GenBank/DDBJ whole genome shotgun (WGS) entry which is preliminary data.</text>
</comment>
<feature type="domain" description="G-protein coupled receptors family 1 profile" evidence="9">
    <location>
        <begin position="43"/>
        <end position="307"/>
    </location>
</feature>
<evidence type="ECO:0000256" key="6">
    <source>
        <dbReference type="ARBA" id="ARBA00023170"/>
    </source>
</evidence>
<evidence type="ECO:0000256" key="5">
    <source>
        <dbReference type="ARBA" id="ARBA00023136"/>
    </source>
</evidence>
<keyword evidence="3 8" id="KW-1133">Transmembrane helix</keyword>
<evidence type="ECO:0000256" key="4">
    <source>
        <dbReference type="ARBA" id="ARBA00023040"/>
    </source>
</evidence>
<feature type="non-terminal residue" evidence="10">
    <location>
        <position position="443"/>
    </location>
</feature>
<dbReference type="PANTHER" id="PTHR24243:SF208">
    <property type="entry name" value="PYROKININ-1 RECEPTOR"/>
    <property type="match status" value="1"/>
</dbReference>
<evidence type="ECO:0000313" key="11">
    <source>
        <dbReference type="Proteomes" id="UP001159427"/>
    </source>
</evidence>
<protein>
    <recommendedName>
        <fullName evidence="9">G-protein coupled receptors family 1 profile domain-containing protein</fullName>
    </recommendedName>
</protein>
<dbReference type="Gene3D" id="1.20.1070.10">
    <property type="entry name" value="Rhodopsin 7-helix transmembrane proteins"/>
    <property type="match status" value="1"/>
</dbReference>
<evidence type="ECO:0000256" key="7">
    <source>
        <dbReference type="ARBA" id="ARBA00023224"/>
    </source>
</evidence>
<keyword evidence="6" id="KW-0675">Receptor</keyword>
<evidence type="ECO:0000313" key="10">
    <source>
        <dbReference type="EMBL" id="CAH3018070.1"/>
    </source>
</evidence>
<keyword evidence="5 8" id="KW-0472">Membrane</keyword>
<dbReference type="PANTHER" id="PTHR24243">
    <property type="entry name" value="G-PROTEIN COUPLED RECEPTOR"/>
    <property type="match status" value="1"/>
</dbReference>
<gene>
    <name evidence="10" type="ORF">PEVE_00041065</name>
</gene>
<dbReference type="PROSITE" id="PS50262">
    <property type="entry name" value="G_PROTEIN_RECEP_F1_2"/>
    <property type="match status" value="1"/>
</dbReference>
<feature type="transmembrane region" description="Helical" evidence="8">
    <location>
        <begin position="286"/>
        <end position="310"/>
    </location>
</feature>
<evidence type="ECO:0000256" key="1">
    <source>
        <dbReference type="ARBA" id="ARBA00004141"/>
    </source>
</evidence>
<sequence length="443" mass="51091">MSNTTANSSGNHVCTSVNCIFTKEERDVIVVSLFSIAVISLAGNIPILMVILFSAKRRNSSNLSTVNLVVSDLLMTVFCIPFVTLDMYVYDAWVFGSAMCRLVTFVQNSAIFASLLNLLTITCEKFLAVRFPFHLRLRKKLVCRSMPVAWIIAIAHSIFYVHFRKRIEFGGAYYCIDDWPDSQTLTKALLILKSAMFFVPLFLIVVLHSITMYTLFRGRNTFHLQQHNGDRNSFRTTARKQRRQRKAVKIILATLVSIIMCWGPFHILTLFLLLRQDEGFGIRNVYIAYTVSVWLLFSHCSVLPFIFFFLTKKDVSGEESWLEMAQECFVKEGNRRLYPRCIRASFKNNSVKHSINKTPETSLGRLCGDSTETVRHIVSGCSKLAQREYRKHQDKLALQVHWELCRKYGLERTDKKYDHHPLPVVLNGELRITWDMTIPTDKR</sequence>
<feature type="transmembrane region" description="Helical" evidence="8">
    <location>
        <begin position="195"/>
        <end position="216"/>
    </location>
</feature>
<feature type="transmembrane region" description="Helical" evidence="8">
    <location>
        <begin position="110"/>
        <end position="129"/>
    </location>
</feature>
<proteinExistence type="predicted"/>
<evidence type="ECO:0000256" key="3">
    <source>
        <dbReference type="ARBA" id="ARBA00022989"/>
    </source>
</evidence>
<keyword evidence="4" id="KW-0297">G-protein coupled receptor</keyword>
<dbReference type="InterPro" id="IPR017452">
    <property type="entry name" value="GPCR_Rhodpsn_7TM"/>
</dbReference>